<dbReference type="RefSeq" id="WP_038677328.1">
    <property type="nucleotide sequence ID" value="NZ_BJMC01000001.1"/>
</dbReference>
<keyword evidence="2" id="KW-1185">Reference proteome</keyword>
<dbReference type="Proteomes" id="UP000030300">
    <property type="component" value="Chromosome"/>
</dbReference>
<reference evidence="1 2" key="1">
    <citation type="journal article" date="2015" name="Genome Announc.">
        <title>Complete Genome Sequence of Steroid-Transforming Nocardioides simplex VKM Ac-2033D.</title>
        <authorList>
            <person name="Shtratnikova V.Y."/>
            <person name="Schelkunov M.I."/>
            <person name="Pekov Y.A."/>
            <person name="Fokina V.V."/>
            <person name="Logacheva M.D."/>
            <person name="Sokolov S.L."/>
            <person name="Bragin E.Y."/>
            <person name="Ashapkin V.V."/>
            <person name="Donova M.V."/>
        </authorList>
    </citation>
    <scope>NUCLEOTIDE SEQUENCE [LARGE SCALE GENOMIC DNA]</scope>
    <source>
        <strain evidence="1 2">VKM Ac-2033D</strain>
    </source>
</reference>
<name>A0A0A1DMC6_NOCSI</name>
<dbReference type="InterPro" id="IPR012296">
    <property type="entry name" value="Nuclease_put_TT1808"/>
</dbReference>
<dbReference type="AlphaFoldDB" id="A0A0A1DMC6"/>
<dbReference type="Gene3D" id="3.90.1570.10">
    <property type="entry name" value="tt1808, chain A"/>
    <property type="match status" value="1"/>
</dbReference>
<gene>
    <name evidence="1" type="ORF">KR76_06575</name>
</gene>
<proteinExistence type="predicted"/>
<protein>
    <submittedName>
        <fullName evidence="1">Uncharacterized protein</fullName>
    </submittedName>
</protein>
<dbReference type="STRING" id="2045.KR76_06575"/>
<evidence type="ECO:0000313" key="2">
    <source>
        <dbReference type="Proteomes" id="UP000030300"/>
    </source>
</evidence>
<organism evidence="1 2">
    <name type="scientific">Nocardioides simplex</name>
    <name type="common">Arthrobacter simplex</name>
    <dbReference type="NCBI Taxonomy" id="2045"/>
    <lineage>
        <taxon>Bacteria</taxon>
        <taxon>Bacillati</taxon>
        <taxon>Actinomycetota</taxon>
        <taxon>Actinomycetes</taxon>
        <taxon>Propionibacteriales</taxon>
        <taxon>Nocardioidaceae</taxon>
        <taxon>Pimelobacter</taxon>
    </lineage>
</organism>
<dbReference type="EMBL" id="CP009896">
    <property type="protein sequence ID" value="AIY16515.1"/>
    <property type="molecule type" value="Genomic_DNA"/>
</dbReference>
<evidence type="ECO:0000313" key="1">
    <source>
        <dbReference type="EMBL" id="AIY16515.1"/>
    </source>
</evidence>
<dbReference type="KEGG" id="psim:KR76_06575"/>
<dbReference type="OrthoDB" id="5524117at2"/>
<dbReference type="HOGENOM" id="CLU_076312_4_0_11"/>
<dbReference type="eggNOG" id="COG4636">
    <property type="taxonomic scope" value="Bacteria"/>
</dbReference>
<dbReference type="PANTHER" id="PTHR34107:SF2">
    <property type="entry name" value="SLL0888 PROTEIN"/>
    <property type="match status" value="1"/>
</dbReference>
<dbReference type="InterPro" id="IPR011335">
    <property type="entry name" value="Restrct_endonuc-II-like"/>
</dbReference>
<dbReference type="CDD" id="cd06260">
    <property type="entry name" value="DUF820-like"/>
    <property type="match status" value="1"/>
</dbReference>
<sequence length="180" mass="20281">MEAIRRGDELQRFPMTWEEYLEADVVPSEYYGGALVVAAQPSQRHQKIQFRLQAILLQHLAPGTDVTGGWGWIPTGVREELGPDLMVHDETEEQRALSGVPHLVAEIVSSNRANDYVAKVQRYAAWRAPSYWIVDPRDHVVVTMRLVDEFYVETARHTGGQVVLTYGDVEVPVDLDALLA</sequence>
<dbReference type="InterPro" id="IPR008538">
    <property type="entry name" value="Uma2"/>
</dbReference>
<dbReference type="GeneID" id="96608603"/>
<dbReference type="PANTHER" id="PTHR34107">
    <property type="entry name" value="SLL0198 PROTEIN-RELATED"/>
    <property type="match status" value="1"/>
</dbReference>
<accession>A0A0A1DMC6</accession>
<dbReference type="SUPFAM" id="SSF52980">
    <property type="entry name" value="Restriction endonuclease-like"/>
    <property type="match status" value="1"/>
</dbReference>
<dbReference type="Pfam" id="PF05685">
    <property type="entry name" value="Uma2"/>
    <property type="match status" value="1"/>
</dbReference>